<organism evidence="1 2">
    <name type="scientific">Leucogyrophana mollusca</name>
    <dbReference type="NCBI Taxonomy" id="85980"/>
    <lineage>
        <taxon>Eukaryota</taxon>
        <taxon>Fungi</taxon>
        <taxon>Dikarya</taxon>
        <taxon>Basidiomycota</taxon>
        <taxon>Agaricomycotina</taxon>
        <taxon>Agaricomycetes</taxon>
        <taxon>Agaricomycetidae</taxon>
        <taxon>Boletales</taxon>
        <taxon>Boletales incertae sedis</taxon>
        <taxon>Leucogyrophana</taxon>
    </lineage>
</organism>
<protein>
    <submittedName>
        <fullName evidence="1">Uncharacterized protein</fullName>
    </submittedName>
</protein>
<dbReference type="EMBL" id="MU266479">
    <property type="protein sequence ID" value="KAH7922606.1"/>
    <property type="molecule type" value="Genomic_DNA"/>
</dbReference>
<evidence type="ECO:0000313" key="1">
    <source>
        <dbReference type="EMBL" id="KAH7922606.1"/>
    </source>
</evidence>
<evidence type="ECO:0000313" key="2">
    <source>
        <dbReference type="Proteomes" id="UP000790709"/>
    </source>
</evidence>
<dbReference type="Proteomes" id="UP000790709">
    <property type="component" value="Unassembled WGS sequence"/>
</dbReference>
<comment type="caution">
    <text evidence="1">The sequence shown here is derived from an EMBL/GenBank/DDBJ whole genome shotgun (WGS) entry which is preliminary data.</text>
</comment>
<accession>A0ACB8BBR2</accession>
<sequence length="139" mass="15022">MPTWAVGWMSTLLRRRVPLGCSVEFFLDLGSVGMGLNTGWLAASSAAKSSALIPYDRLRSVNGFGRHRPGCTGISDTEAIVSVGQKNQTRYRALGENDGKTLTLCGNDCTRRCLGAVVGTKSGQGLERTSRIWNKRISD</sequence>
<reference evidence="1" key="1">
    <citation type="journal article" date="2021" name="New Phytol.">
        <title>Evolutionary innovations through gain and loss of genes in the ectomycorrhizal Boletales.</title>
        <authorList>
            <person name="Wu G."/>
            <person name="Miyauchi S."/>
            <person name="Morin E."/>
            <person name="Kuo A."/>
            <person name="Drula E."/>
            <person name="Varga T."/>
            <person name="Kohler A."/>
            <person name="Feng B."/>
            <person name="Cao Y."/>
            <person name="Lipzen A."/>
            <person name="Daum C."/>
            <person name="Hundley H."/>
            <person name="Pangilinan J."/>
            <person name="Johnson J."/>
            <person name="Barry K."/>
            <person name="LaButti K."/>
            <person name="Ng V."/>
            <person name="Ahrendt S."/>
            <person name="Min B."/>
            <person name="Choi I.G."/>
            <person name="Park H."/>
            <person name="Plett J.M."/>
            <person name="Magnuson J."/>
            <person name="Spatafora J.W."/>
            <person name="Nagy L.G."/>
            <person name="Henrissat B."/>
            <person name="Grigoriev I.V."/>
            <person name="Yang Z.L."/>
            <person name="Xu J."/>
            <person name="Martin F.M."/>
        </authorList>
    </citation>
    <scope>NUCLEOTIDE SEQUENCE</scope>
    <source>
        <strain evidence="1">KUC20120723A-06</strain>
    </source>
</reference>
<name>A0ACB8BBR2_9AGAM</name>
<keyword evidence="2" id="KW-1185">Reference proteome</keyword>
<proteinExistence type="predicted"/>
<gene>
    <name evidence="1" type="ORF">BV22DRAFT_1048782</name>
</gene>